<dbReference type="Proteomes" id="UP000004757">
    <property type="component" value="Unassembled WGS sequence"/>
</dbReference>
<evidence type="ECO:0000313" key="3">
    <source>
        <dbReference type="Proteomes" id="UP000004757"/>
    </source>
</evidence>
<reference evidence="2 3" key="1">
    <citation type="submission" date="2010-03" db="EMBL/GenBank/DDBJ databases">
        <authorList>
            <person name="Glass J.I."/>
            <person name="Benders G.A."/>
            <person name="Durkin A.S."/>
            <person name="Farmerie W.G."/>
            <person name="Hlavinka K."/>
            <person name="Hostetler J."/>
            <person name="Jackson J."/>
            <person name="May M.A."/>
            <person name="Miller R.H."/>
            <person name="Paralanov V."/>
            <person name="Radune D."/>
            <person name="Szczypinski B."/>
            <person name="Brown D.R."/>
        </authorList>
    </citation>
    <scope>NUCLEOTIDE SEQUENCE [LARGE SCALE GENOMIC DNA]</scope>
    <source>
        <strain evidence="2 3">A21JP2</strain>
    </source>
</reference>
<dbReference type="GO" id="GO:0005829">
    <property type="term" value="C:cytosol"/>
    <property type="evidence" value="ECO:0007669"/>
    <property type="project" value="TreeGrafter"/>
</dbReference>
<comment type="caution">
    <text evidence="2">The sequence shown here is derived from an EMBL/GenBank/DDBJ whole genome shotgun (WGS) entry which is preliminary data.</text>
</comment>
<protein>
    <submittedName>
        <fullName evidence="2">Type III restriction enzyme, res subunit</fullName>
    </submittedName>
</protein>
<dbReference type="RefSeq" id="WP_005683545.1">
    <property type="nucleotide sequence ID" value="NZ_ADNC01000018.1"/>
</dbReference>
<evidence type="ECO:0000313" key="2">
    <source>
        <dbReference type="EMBL" id="EFF41489.1"/>
    </source>
</evidence>
<dbReference type="SUPFAM" id="SSF52540">
    <property type="entry name" value="P-loop containing nucleoside triphosphate hydrolases"/>
    <property type="match status" value="1"/>
</dbReference>
<dbReference type="eggNOG" id="COG1061">
    <property type="taxonomic scope" value="Bacteria"/>
</dbReference>
<dbReference type="EMBL" id="ADNC01000018">
    <property type="protein sequence ID" value="EFF41489.1"/>
    <property type="molecule type" value="Genomic_DNA"/>
</dbReference>
<dbReference type="STRING" id="747682.MALL_0013"/>
<gene>
    <name evidence="2" type="ORF">MALL_0013</name>
</gene>
<name>D4XVZ0_9BACT</name>
<dbReference type="InterPro" id="IPR027417">
    <property type="entry name" value="P-loop_NTPase"/>
</dbReference>
<dbReference type="PANTHER" id="PTHR47396:SF1">
    <property type="entry name" value="ATP-DEPENDENT HELICASE IRC3-RELATED"/>
    <property type="match status" value="1"/>
</dbReference>
<dbReference type="Pfam" id="PF04851">
    <property type="entry name" value="ResIII"/>
    <property type="match status" value="1"/>
</dbReference>
<dbReference type="InterPro" id="IPR006935">
    <property type="entry name" value="Helicase/UvrB_N"/>
</dbReference>
<dbReference type="Gene3D" id="3.40.50.300">
    <property type="entry name" value="P-loop containing nucleotide triphosphate hydrolases"/>
    <property type="match status" value="1"/>
</dbReference>
<dbReference type="GO" id="GO:0016787">
    <property type="term" value="F:hydrolase activity"/>
    <property type="evidence" value="ECO:0007669"/>
    <property type="project" value="InterPro"/>
</dbReference>
<feature type="domain" description="Helicase/UvrB N-terminal" evidence="1">
    <location>
        <begin position="1"/>
        <end position="194"/>
    </location>
</feature>
<sequence>MQLTSSQLRVVNELFEAFKNKEEVCLSAVTGSGKTFISSELISRIFAYNNLKMIKTIIVVGSISNADLPKQFANKLISYQKYHDYKNYSIMHVESPSTSKNTVKDYVANKLDGNVNNVVYVLGTASFRKGSIFVERNILGNFIREIQNNRTQLVYIRDEAHIQGKHESKQTVEALDGHMRQQSDFLMEMTATPKKNKKIVTLSAEDIKNDGDKNLLKFQPVRLEFDTSELSEEKFIDEAIKQFKESKKEYALKIDENINPAMLIQVINDSEIDKEKKIFFEKSLELLEKRLQSAGLVYLKYFGAKNTVVGANRPNTLEYASKNDSDIDVIIFKIGPATGWDIPRANTLLQLRNVSSNTLNTQTVGRIKRNPLKNLKYNSVTDKYFIFSNFKEDANGVGIYQLKEEYKEKKYIVGRINRNSSKIIKSQVEYSNKVINYINSIEFKEKIYEYETNGYYYDKEKIGNSQKINYINNYFELKIYNLNRYNEHQENLMLFLFNKTLEEFAHKNQKNIEKIKYVFVNSIHKLQEFLQTSNRWVD</sequence>
<dbReference type="GO" id="GO:0005524">
    <property type="term" value="F:ATP binding"/>
    <property type="evidence" value="ECO:0007669"/>
    <property type="project" value="InterPro"/>
</dbReference>
<dbReference type="AlphaFoldDB" id="D4XVZ0"/>
<dbReference type="GO" id="GO:0003677">
    <property type="term" value="F:DNA binding"/>
    <property type="evidence" value="ECO:0007669"/>
    <property type="project" value="InterPro"/>
</dbReference>
<organism evidence="2 3">
    <name type="scientific">Mycoplasmopsis alligatoris A21JP2</name>
    <dbReference type="NCBI Taxonomy" id="747682"/>
    <lineage>
        <taxon>Bacteria</taxon>
        <taxon>Bacillati</taxon>
        <taxon>Mycoplasmatota</taxon>
        <taxon>Mycoplasmoidales</taxon>
        <taxon>Metamycoplasmataceae</taxon>
        <taxon>Mycoplasmopsis</taxon>
    </lineage>
</organism>
<dbReference type="PANTHER" id="PTHR47396">
    <property type="entry name" value="TYPE I RESTRICTION ENZYME ECOKI R PROTEIN"/>
    <property type="match status" value="1"/>
</dbReference>
<dbReference type="OrthoDB" id="9804145at2"/>
<dbReference type="InterPro" id="IPR050742">
    <property type="entry name" value="Helicase_Restrict-Modif_Enz"/>
</dbReference>
<proteinExistence type="predicted"/>
<evidence type="ECO:0000259" key="1">
    <source>
        <dbReference type="Pfam" id="PF04851"/>
    </source>
</evidence>
<accession>D4XVZ0</accession>
<keyword evidence="3" id="KW-1185">Reference proteome</keyword>